<dbReference type="EMBL" id="MF600313">
    <property type="protein sequence ID" value="AVN58442.1"/>
    <property type="molecule type" value="Genomic_DNA"/>
</dbReference>
<evidence type="ECO:0000256" key="1">
    <source>
        <dbReference type="SAM" id="MobiDB-lite"/>
    </source>
</evidence>
<keyword evidence="2" id="KW-0614">Plasmid</keyword>
<geneLocation type="plasmid" evidence="2">
    <name>pCBMA213_1</name>
</geneLocation>
<evidence type="ECO:0000313" key="2">
    <source>
        <dbReference type="EMBL" id="AVN58442.1"/>
    </source>
</evidence>
<proteinExistence type="predicted"/>
<name>A0A343VRB8_9MYCO</name>
<gene>
    <name evidence="2" type="ORF">B5P44_p00147</name>
</gene>
<feature type="compositionally biased region" description="Low complexity" evidence="1">
    <location>
        <begin position="13"/>
        <end position="23"/>
    </location>
</feature>
<reference evidence="2" key="1">
    <citation type="journal article" date="2018" name="Front. Microbiol.">
        <title>Beyond the Limits: tRNA Array Units in Mycobacterium Genomes.</title>
        <authorList>
            <person name="Morgado S.M."/>
            <person name="Vicente A.C."/>
        </authorList>
    </citation>
    <scope>NUCLEOTIDE SEQUENCE</scope>
    <source>
        <strain evidence="2">CBMA 213</strain>
        <plasmid evidence="2">pCBMA213_1</plasmid>
    </source>
</reference>
<feature type="region of interest" description="Disordered" evidence="1">
    <location>
        <begin position="1"/>
        <end position="23"/>
    </location>
</feature>
<feature type="compositionally biased region" description="Polar residues" evidence="1">
    <location>
        <begin position="1"/>
        <end position="10"/>
    </location>
</feature>
<dbReference type="AlphaFoldDB" id="A0A343VRB8"/>
<organism evidence="2">
    <name type="scientific">Mycolicibacterium sp. CBMA 213</name>
    <dbReference type="NCBI Taxonomy" id="1968788"/>
    <lineage>
        <taxon>Bacteria</taxon>
        <taxon>Bacillati</taxon>
        <taxon>Actinomycetota</taxon>
        <taxon>Actinomycetes</taxon>
        <taxon>Mycobacteriales</taxon>
        <taxon>Mycobacteriaceae</taxon>
        <taxon>Mycolicibacterium</taxon>
    </lineage>
</organism>
<dbReference type="RefSeq" id="WP_155921896.1">
    <property type="nucleotide sequence ID" value="NZ_MF600313.1"/>
</dbReference>
<protein>
    <submittedName>
        <fullName evidence="2">Uncharacterized protein</fullName>
    </submittedName>
</protein>
<accession>A0A343VRB8</accession>
<sequence length="70" mass="7306">MSQPDQQRSGRSAKAVSTTKAAPVKAAAIKKAAARAATASTKLENRAVPAGHVRSRGVTALLAQRQARKR</sequence>